<dbReference type="InterPro" id="IPR016192">
    <property type="entry name" value="APOBEC/CMP_deaminase_Zn-bd"/>
</dbReference>
<reference evidence="3 4" key="1">
    <citation type="submission" date="2021-03" db="EMBL/GenBank/DDBJ databases">
        <title>Whole genome shotgun sequence of Actinoplanes toevensis NBRC 105298.</title>
        <authorList>
            <person name="Komaki H."/>
            <person name="Tamura T."/>
        </authorList>
    </citation>
    <scope>NUCLEOTIDE SEQUENCE [LARGE SCALE GENOMIC DNA]</scope>
    <source>
        <strain evidence="3 4">NBRC 105298</strain>
    </source>
</reference>
<organism evidence="3 4">
    <name type="scientific">Paractinoplanes toevensis</name>
    <dbReference type="NCBI Taxonomy" id="571911"/>
    <lineage>
        <taxon>Bacteria</taxon>
        <taxon>Bacillati</taxon>
        <taxon>Actinomycetota</taxon>
        <taxon>Actinomycetes</taxon>
        <taxon>Micromonosporales</taxon>
        <taxon>Micromonosporaceae</taxon>
        <taxon>Paractinoplanes</taxon>
    </lineage>
</organism>
<comment type="caution">
    <text evidence="3">The sequence shown here is derived from an EMBL/GenBank/DDBJ whole genome shotgun (WGS) entry which is preliminary data.</text>
</comment>
<feature type="region of interest" description="Disordered" evidence="1">
    <location>
        <begin position="126"/>
        <end position="152"/>
    </location>
</feature>
<dbReference type="PROSITE" id="PS00903">
    <property type="entry name" value="CYT_DCMP_DEAMINASES_1"/>
    <property type="match status" value="1"/>
</dbReference>
<evidence type="ECO:0000256" key="1">
    <source>
        <dbReference type="SAM" id="MobiDB-lite"/>
    </source>
</evidence>
<evidence type="ECO:0000313" key="4">
    <source>
        <dbReference type="Proteomes" id="UP000677082"/>
    </source>
</evidence>
<keyword evidence="4" id="KW-1185">Reference proteome</keyword>
<evidence type="ECO:0000313" key="3">
    <source>
        <dbReference type="EMBL" id="GIM93940.1"/>
    </source>
</evidence>
<dbReference type="Gene3D" id="3.40.140.10">
    <property type="entry name" value="Cytidine Deaminase, domain 2"/>
    <property type="match status" value="1"/>
</dbReference>
<dbReference type="GO" id="GO:0008270">
    <property type="term" value="F:zinc ion binding"/>
    <property type="evidence" value="ECO:0007669"/>
    <property type="project" value="InterPro"/>
</dbReference>
<dbReference type="AlphaFoldDB" id="A0A919TGF3"/>
<gene>
    <name evidence="3" type="ORF">Ato02nite_057330</name>
</gene>
<feature type="domain" description="eCIS core" evidence="2">
    <location>
        <begin position="153"/>
        <end position="225"/>
    </location>
</feature>
<dbReference type="EMBL" id="BOQN01000072">
    <property type="protein sequence ID" value="GIM93940.1"/>
    <property type="molecule type" value="Genomic_DNA"/>
</dbReference>
<sequence>MPTATAATDAEGRRWPVKLSARQEPTVDEHQSRSSPAVVEPVARTQKGVGNSALQRLATSPAPRHPAAFNAFAGGGNQALSRLAQPKLSVSKPGDPYERQADAVSEAISEGGGPMPAISRLVTPAAAAGEPPEGPNTPPGLEKLITAPGGGRPIPADVRAKIEEHLGFPLGGVLVHDDPKAQAAAAQLGARAFTTGQHIFLGAGESPGDLALMAHEATHVVQQTSVGVYRTPVQRDASDYLMGPIVSLVKSVPGYDMLTVVAGYDPIANRNVDRSPENLTRGVLGLVPFGNVVAGKLIELGVVQGAYKMLDEGLKAHNLTLARIQGEIDQAWKEIDLTDPDGALTIVRRHVSGLYSDALGFVKGIYDAIVQMIRDAAVGLAEKYLVGTPTWDLAKKVLHQDPLRGTPVEATTVEILEDFLKLIGKQDALAQMKERGTLQKTADWLDGRIAQFLGILGELSALFKAGWEAIQPENIANLGDNLSKLADQAKSLITKIGAFAKDVLTEVVKIIKDALLEWLSTEATKMRGFRLMTVILGQDPFTGKAVPRTAENLIGGFVALLPGGEATYKKLAEAGVIAEAGAQIEGAMARLGISTEMIVGTFRGIWDALTLEDLVNPVGAFMKILDKFGEPLGRIVEFAGEVLKVVITLILRLMNFPPGILDSIISNAMAAIEDIKRDPVAFLMNMLEALKQGFIGFIERAVGYLLNGLADWLFRGLGAIGIQKPPDLSFGSILTMVLQVLDITTEKLWKKLGDHIGADTVDKLRKGLAMAEGAYDFIKDVEEGGVAAIWKHIEGQLGNLWDTLLGMVKDWIVGEIVSKATTKLLSMLDPTGIMAVVNSGIAFFKAVQSVIEYVREILMIVNDYVTTLAAVAAGNVAAGAQKVEKGLASAVPVAIGFLANQVGLGNVPEELVKLIGELRVLVDKAIDWLMAKAIALGKSALKALGLGGADEPKKDDDPNDMRVVAGQKAAAALSGLDDEAKMEAAVAAIRAELAPQGLSFLEFAPPDEEGVSYLMAAASEKKKVGKKSGPAGPKIKSASCRLTATLYFETAEDAKAFVGDKKFYDDNLPKGAKGNDADDEVGRQKTALVGEPPSNWLPGRGKMGGGGRGVVQIKPPTDPADPELAKQVKHASWNTGTPVPETNDSHAERSFLDWFEKQNAPGLKKVELKLNISPCSICAATLATLAGEFERTIHWDNPYYRTDKETGQLYANCTTLEDVAKLAAWKVSQGTAVTLSDAEKEKQRKGALYHYDQMQVTGGKA</sequence>
<proteinExistence type="predicted"/>
<dbReference type="GO" id="GO:0016787">
    <property type="term" value="F:hydrolase activity"/>
    <property type="evidence" value="ECO:0007669"/>
    <property type="project" value="InterPro"/>
</dbReference>
<feature type="region of interest" description="Disordered" evidence="1">
    <location>
        <begin position="1089"/>
        <end position="1145"/>
    </location>
</feature>
<feature type="region of interest" description="Disordered" evidence="1">
    <location>
        <begin position="1"/>
        <end position="44"/>
    </location>
</feature>
<evidence type="ECO:0000259" key="2">
    <source>
        <dbReference type="Pfam" id="PF13699"/>
    </source>
</evidence>
<feature type="compositionally biased region" description="Polar residues" evidence="1">
    <location>
        <begin position="1132"/>
        <end position="1142"/>
    </location>
</feature>
<dbReference type="Proteomes" id="UP000677082">
    <property type="component" value="Unassembled WGS sequence"/>
</dbReference>
<dbReference type="Pfam" id="PF13699">
    <property type="entry name" value="eCIS_core"/>
    <property type="match status" value="1"/>
</dbReference>
<name>A0A919TGF3_9ACTN</name>
<accession>A0A919TGF3</accession>
<dbReference type="InterPro" id="IPR025295">
    <property type="entry name" value="eCIS_core_dom"/>
</dbReference>
<protein>
    <recommendedName>
        <fullName evidence="2">eCIS core domain-containing protein</fullName>
    </recommendedName>
</protein>